<sequence>MPSHIRYLGGQSDGRLISSLQGCGRPVEGAGRAAGARAASPHGDLCLDQLGLGPATNRTDTGAGSRDAGATETGTGWSCNMQ</sequence>
<reference evidence="2" key="1">
    <citation type="journal article" date="2022" name="bioRxiv">
        <title>Sequencing and chromosome-scale assembly of the giantPleurodeles waltlgenome.</title>
        <authorList>
            <person name="Brown T."/>
            <person name="Elewa A."/>
            <person name="Iarovenko S."/>
            <person name="Subramanian E."/>
            <person name="Araus A.J."/>
            <person name="Petzold A."/>
            <person name="Susuki M."/>
            <person name="Suzuki K.-i.T."/>
            <person name="Hayashi T."/>
            <person name="Toyoda A."/>
            <person name="Oliveira C."/>
            <person name="Osipova E."/>
            <person name="Leigh N.D."/>
            <person name="Simon A."/>
            <person name="Yun M.H."/>
        </authorList>
    </citation>
    <scope>NUCLEOTIDE SEQUENCE</scope>
    <source>
        <strain evidence="2">20211129_DDA</strain>
        <tissue evidence="2">Liver</tissue>
    </source>
</reference>
<dbReference type="AlphaFoldDB" id="A0AAV7QIB7"/>
<keyword evidence="3" id="KW-1185">Reference proteome</keyword>
<feature type="region of interest" description="Disordered" evidence="1">
    <location>
        <begin position="50"/>
        <end position="82"/>
    </location>
</feature>
<dbReference type="EMBL" id="JANPWB010000010">
    <property type="protein sequence ID" value="KAJ1139067.1"/>
    <property type="molecule type" value="Genomic_DNA"/>
</dbReference>
<gene>
    <name evidence="2" type="ORF">NDU88_005444</name>
</gene>
<feature type="compositionally biased region" description="Polar residues" evidence="1">
    <location>
        <begin position="72"/>
        <end position="82"/>
    </location>
</feature>
<evidence type="ECO:0000313" key="2">
    <source>
        <dbReference type="EMBL" id="KAJ1139067.1"/>
    </source>
</evidence>
<evidence type="ECO:0000256" key="1">
    <source>
        <dbReference type="SAM" id="MobiDB-lite"/>
    </source>
</evidence>
<comment type="caution">
    <text evidence="2">The sequence shown here is derived from an EMBL/GenBank/DDBJ whole genome shotgun (WGS) entry which is preliminary data.</text>
</comment>
<proteinExistence type="predicted"/>
<accession>A0AAV7QIB7</accession>
<protein>
    <submittedName>
        <fullName evidence="2">Uncharacterized protein</fullName>
    </submittedName>
</protein>
<name>A0AAV7QIB7_PLEWA</name>
<dbReference type="Proteomes" id="UP001066276">
    <property type="component" value="Chromosome 6"/>
</dbReference>
<evidence type="ECO:0000313" key="3">
    <source>
        <dbReference type="Proteomes" id="UP001066276"/>
    </source>
</evidence>
<organism evidence="2 3">
    <name type="scientific">Pleurodeles waltl</name>
    <name type="common">Iberian ribbed newt</name>
    <dbReference type="NCBI Taxonomy" id="8319"/>
    <lineage>
        <taxon>Eukaryota</taxon>
        <taxon>Metazoa</taxon>
        <taxon>Chordata</taxon>
        <taxon>Craniata</taxon>
        <taxon>Vertebrata</taxon>
        <taxon>Euteleostomi</taxon>
        <taxon>Amphibia</taxon>
        <taxon>Batrachia</taxon>
        <taxon>Caudata</taxon>
        <taxon>Salamandroidea</taxon>
        <taxon>Salamandridae</taxon>
        <taxon>Pleurodelinae</taxon>
        <taxon>Pleurodeles</taxon>
    </lineage>
</organism>